<keyword evidence="4" id="KW-1185">Reference proteome</keyword>
<feature type="transmembrane region" description="Helical" evidence="2">
    <location>
        <begin position="40"/>
        <end position="58"/>
    </location>
</feature>
<accession>A0A4R7KTK4</accession>
<keyword evidence="2" id="KW-1133">Transmembrane helix</keyword>
<comment type="caution">
    <text evidence="3">The sequence shown here is derived from an EMBL/GenBank/DDBJ whole genome shotgun (WGS) entry which is preliminary data.</text>
</comment>
<dbReference type="OrthoDB" id="1954315at2"/>
<protein>
    <submittedName>
        <fullName evidence="3">Uncharacterized protein</fullName>
    </submittedName>
</protein>
<keyword evidence="2" id="KW-0812">Transmembrane</keyword>
<name>A0A4R7KTK4_9CLOT</name>
<dbReference type="AlphaFoldDB" id="A0A4R7KTK4"/>
<dbReference type="EMBL" id="SOAZ01000004">
    <property type="protein sequence ID" value="TDT62378.1"/>
    <property type="molecule type" value="Genomic_DNA"/>
</dbReference>
<evidence type="ECO:0000313" key="3">
    <source>
        <dbReference type="EMBL" id="TDT62378.1"/>
    </source>
</evidence>
<organism evidence="3 4">
    <name type="scientific">Fonticella tunisiensis</name>
    <dbReference type="NCBI Taxonomy" id="1096341"/>
    <lineage>
        <taxon>Bacteria</taxon>
        <taxon>Bacillati</taxon>
        <taxon>Bacillota</taxon>
        <taxon>Clostridia</taxon>
        <taxon>Eubacteriales</taxon>
        <taxon>Clostridiaceae</taxon>
        <taxon>Fonticella</taxon>
    </lineage>
</organism>
<evidence type="ECO:0000256" key="1">
    <source>
        <dbReference type="SAM" id="MobiDB-lite"/>
    </source>
</evidence>
<feature type="region of interest" description="Disordered" evidence="1">
    <location>
        <begin position="1"/>
        <end position="26"/>
    </location>
</feature>
<gene>
    <name evidence="3" type="ORF">EDD71_104103</name>
</gene>
<feature type="transmembrane region" description="Helical" evidence="2">
    <location>
        <begin position="70"/>
        <end position="88"/>
    </location>
</feature>
<reference evidence="3 4" key="1">
    <citation type="submission" date="2019-03" db="EMBL/GenBank/DDBJ databases">
        <title>Genomic Encyclopedia of Type Strains, Phase IV (KMG-IV): sequencing the most valuable type-strain genomes for metagenomic binning, comparative biology and taxonomic classification.</title>
        <authorList>
            <person name="Goeker M."/>
        </authorList>
    </citation>
    <scope>NUCLEOTIDE SEQUENCE [LARGE SCALE GENOMIC DNA]</scope>
    <source>
        <strain evidence="3 4">DSM 24455</strain>
    </source>
</reference>
<dbReference type="Proteomes" id="UP000295325">
    <property type="component" value="Unassembled WGS sequence"/>
</dbReference>
<evidence type="ECO:0000256" key="2">
    <source>
        <dbReference type="SAM" id="Phobius"/>
    </source>
</evidence>
<keyword evidence="2" id="KW-0472">Membrane</keyword>
<sequence>MTNKKQVKKARKSEKNASSSGTRMKIKKQIKRENARNKRTIIFSLIIMASMSYLVVSLNNDGLFSGWEIYFAYGYLILINILLLINILKVISKNRFLFEVSGDRVKIKDGMFKAPLSIMLDRIRYVDVYEKDMEDFEVLIVIERGKRNKAFQSFDRNFVKSNPHYGKVLNNLEELYPDNKFYCYVMKKAGAMKYLYLYMLYKSCYEAKFSSLSMDYIRRFVEEYIDNHI</sequence>
<feature type="compositionally biased region" description="Basic residues" evidence="1">
    <location>
        <begin position="1"/>
        <end position="12"/>
    </location>
</feature>
<proteinExistence type="predicted"/>
<dbReference type="RefSeq" id="WP_133627378.1">
    <property type="nucleotide sequence ID" value="NZ_SOAZ01000004.1"/>
</dbReference>
<evidence type="ECO:0000313" key="4">
    <source>
        <dbReference type="Proteomes" id="UP000295325"/>
    </source>
</evidence>